<accession>A0A914LB44</accession>
<evidence type="ECO:0000313" key="1">
    <source>
        <dbReference type="Proteomes" id="UP000887563"/>
    </source>
</evidence>
<reference evidence="2" key="1">
    <citation type="submission" date="2022-11" db="UniProtKB">
        <authorList>
            <consortium name="WormBaseParasite"/>
        </authorList>
    </citation>
    <scope>IDENTIFICATION</scope>
</reference>
<dbReference type="WBParaSite" id="Minc3s00368g11126">
    <property type="protein sequence ID" value="Minc3s00368g11126"/>
    <property type="gene ID" value="Minc3s00368g11126"/>
</dbReference>
<proteinExistence type="predicted"/>
<keyword evidence="1" id="KW-1185">Reference proteome</keyword>
<protein>
    <submittedName>
        <fullName evidence="2">Uncharacterized protein</fullName>
    </submittedName>
</protein>
<dbReference type="AlphaFoldDB" id="A0A914LB44"/>
<evidence type="ECO:0000313" key="2">
    <source>
        <dbReference type="WBParaSite" id="Minc3s00368g11126"/>
    </source>
</evidence>
<name>A0A914LB44_MELIC</name>
<dbReference type="Proteomes" id="UP000887563">
    <property type="component" value="Unplaced"/>
</dbReference>
<organism evidence="1 2">
    <name type="scientific">Meloidogyne incognita</name>
    <name type="common">Southern root-knot nematode worm</name>
    <name type="synonym">Oxyuris incognita</name>
    <dbReference type="NCBI Taxonomy" id="6306"/>
    <lineage>
        <taxon>Eukaryota</taxon>
        <taxon>Metazoa</taxon>
        <taxon>Ecdysozoa</taxon>
        <taxon>Nematoda</taxon>
        <taxon>Chromadorea</taxon>
        <taxon>Rhabditida</taxon>
        <taxon>Tylenchina</taxon>
        <taxon>Tylenchomorpha</taxon>
        <taxon>Tylenchoidea</taxon>
        <taxon>Meloidogynidae</taxon>
        <taxon>Meloidogyninae</taxon>
        <taxon>Meloidogyne</taxon>
        <taxon>Meloidogyne incognita group</taxon>
    </lineage>
</organism>
<sequence>MAFSGNDLLISSIASKLLKIEPPAAIFPAATAPLRFSSKTALELGQKLPPSNEINKRFITSESKVSAARGVKE</sequence>